<proteinExistence type="predicted"/>
<dbReference type="EMBL" id="OV725081">
    <property type="protein sequence ID" value="CAH1402641.1"/>
    <property type="molecule type" value="Genomic_DNA"/>
</dbReference>
<protein>
    <submittedName>
        <fullName evidence="1">Uncharacterized protein</fullName>
    </submittedName>
</protein>
<sequence>MKKGKESLMNSNNRHLLLRNFVNKRKRKEEDDWKNCEYEIQIDDIRWKKEKDRFGRLKGTVEKQFFVKTRKEKRESSRKGKMNGVR</sequence>
<evidence type="ECO:0000313" key="1">
    <source>
        <dbReference type="EMBL" id="CAH1402641.1"/>
    </source>
</evidence>
<dbReference type="OrthoDB" id="6433611at2759"/>
<keyword evidence="2" id="KW-1185">Reference proteome</keyword>
<dbReference type="AlphaFoldDB" id="A0A9P0MTD6"/>
<organism evidence="1 2">
    <name type="scientific">Nezara viridula</name>
    <name type="common">Southern green stink bug</name>
    <name type="synonym">Cimex viridulus</name>
    <dbReference type="NCBI Taxonomy" id="85310"/>
    <lineage>
        <taxon>Eukaryota</taxon>
        <taxon>Metazoa</taxon>
        <taxon>Ecdysozoa</taxon>
        <taxon>Arthropoda</taxon>
        <taxon>Hexapoda</taxon>
        <taxon>Insecta</taxon>
        <taxon>Pterygota</taxon>
        <taxon>Neoptera</taxon>
        <taxon>Paraneoptera</taxon>
        <taxon>Hemiptera</taxon>
        <taxon>Heteroptera</taxon>
        <taxon>Panheteroptera</taxon>
        <taxon>Pentatomomorpha</taxon>
        <taxon>Pentatomoidea</taxon>
        <taxon>Pentatomidae</taxon>
        <taxon>Pentatominae</taxon>
        <taxon>Nezara</taxon>
    </lineage>
</organism>
<evidence type="ECO:0000313" key="2">
    <source>
        <dbReference type="Proteomes" id="UP001152798"/>
    </source>
</evidence>
<accession>A0A9P0MTD6</accession>
<gene>
    <name evidence="1" type="ORF">NEZAVI_LOCUS11410</name>
</gene>
<reference evidence="1" key="1">
    <citation type="submission" date="2022-01" db="EMBL/GenBank/DDBJ databases">
        <authorList>
            <person name="King R."/>
        </authorList>
    </citation>
    <scope>NUCLEOTIDE SEQUENCE</scope>
</reference>
<dbReference type="Proteomes" id="UP001152798">
    <property type="component" value="Chromosome 5"/>
</dbReference>
<name>A0A9P0MTD6_NEZVI</name>